<protein>
    <submittedName>
        <fullName evidence="1">Xanthine/uracil permease</fullName>
    </submittedName>
</protein>
<keyword evidence="2" id="KW-1185">Reference proteome</keyword>
<evidence type="ECO:0000313" key="1">
    <source>
        <dbReference type="EMBL" id="KAF9651536.1"/>
    </source>
</evidence>
<name>A0ACB6ZQ34_THEGA</name>
<proteinExistence type="predicted"/>
<sequence length="584" mass="62431">MSVPPTTEQPAPLRIPRLQFLSQKAAAVGKKVTTRHGWVGDYDYAWLCMPSIPFFRKCHASPPFYGLESELPLLVAITCGLQHALAMLAGLITPPIIFASSLSLDPKTSAYMISASLIGCGILSLVQMSRLRLWRNYYLGTGMLTVVGTSFATLSTASGIFNILYSNGTCPSTKGQDGTITRLPCPDAYGYVLGTSLICAFLEIFMSLVPPRLLQRIFPPMVTGTVILVIGASLVGESGIPNWGGGSNACRSRPESGFFQLCPNIAAPRPKLWGSPEFIGLGFVSFVSIILTEIFGSPFLKNISIIVGLVVGCIVAGATGYIDGSSIKTAPAITFLWVHTFRIRVYAPAILPMLAVYVSLAMEAIGDITASAEVSQLPVQGEEFDTRIQGGILADGLGGFFSALFTVTPLSVFAQNNGVIAITRCASRAAGRWCCFFLILFGVLGKISGVFLAIPNSVLGGVTTFLFASVATSGARVLAYAKYTRRDRFIIAAALCFGFGNLLVPEIFTHLFDSVHNSSSGLRGLLDAIEIILTTPFLLAGLVAMVLNLILPQEEKLSEEHYDAEHSLDNAETGSIHKEERSGA</sequence>
<dbReference type="EMBL" id="MU117975">
    <property type="protein sequence ID" value="KAF9651536.1"/>
    <property type="molecule type" value="Genomic_DNA"/>
</dbReference>
<organism evidence="1 2">
    <name type="scientific">Thelephora ganbajun</name>
    <name type="common">Ganba fungus</name>
    <dbReference type="NCBI Taxonomy" id="370292"/>
    <lineage>
        <taxon>Eukaryota</taxon>
        <taxon>Fungi</taxon>
        <taxon>Dikarya</taxon>
        <taxon>Basidiomycota</taxon>
        <taxon>Agaricomycotina</taxon>
        <taxon>Agaricomycetes</taxon>
        <taxon>Thelephorales</taxon>
        <taxon>Thelephoraceae</taxon>
        <taxon>Thelephora</taxon>
    </lineage>
</organism>
<gene>
    <name evidence="1" type="ORF">BDM02DRAFT_3091122</name>
</gene>
<comment type="caution">
    <text evidence="1">The sequence shown here is derived from an EMBL/GenBank/DDBJ whole genome shotgun (WGS) entry which is preliminary data.</text>
</comment>
<dbReference type="Proteomes" id="UP000886501">
    <property type="component" value="Unassembled WGS sequence"/>
</dbReference>
<accession>A0ACB6ZQ34</accession>
<reference evidence="1" key="2">
    <citation type="journal article" date="2020" name="Nat. Commun.">
        <title>Large-scale genome sequencing of mycorrhizal fungi provides insights into the early evolution of symbiotic traits.</title>
        <authorList>
            <person name="Miyauchi S."/>
            <person name="Kiss E."/>
            <person name="Kuo A."/>
            <person name="Drula E."/>
            <person name="Kohler A."/>
            <person name="Sanchez-Garcia M."/>
            <person name="Morin E."/>
            <person name="Andreopoulos B."/>
            <person name="Barry K.W."/>
            <person name="Bonito G."/>
            <person name="Buee M."/>
            <person name="Carver A."/>
            <person name="Chen C."/>
            <person name="Cichocki N."/>
            <person name="Clum A."/>
            <person name="Culley D."/>
            <person name="Crous P.W."/>
            <person name="Fauchery L."/>
            <person name="Girlanda M."/>
            <person name="Hayes R.D."/>
            <person name="Keri Z."/>
            <person name="LaButti K."/>
            <person name="Lipzen A."/>
            <person name="Lombard V."/>
            <person name="Magnuson J."/>
            <person name="Maillard F."/>
            <person name="Murat C."/>
            <person name="Nolan M."/>
            <person name="Ohm R.A."/>
            <person name="Pangilinan J."/>
            <person name="Pereira M.F."/>
            <person name="Perotto S."/>
            <person name="Peter M."/>
            <person name="Pfister S."/>
            <person name="Riley R."/>
            <person name="Sitrit Y."/>
            <person name="Stielow J.B."/>
            <person name="Szollosi G."/>
            <person name="Zifcakova L."/>
            <person name="Stursova M."/>
            <person name="Spatafora J.W."/>
            <person name="Tedersoo L."/>
            <person name="Vaario L.M."/>
            <person name="Yamada A."/>
            <person name="Yan M."/>
            <person name="Wang P."/>
            <person name="Xu J."/>
            <person name="Bruns T."/>
            <person name="Baldrian P."/>
            <person name="Vilgalys R."/>
            <person name="Dunand C."/>
            <person name="Henrissat B."/>
            <person name="Grigoriev I.V."/>
            <person name="Hibbett D."/>
            <person name="Nagy L.G."/>
            <person name="Martin F.M."/>
        </authorList>
    </citation>
    <scope>NUCLEOTIDE SEQUENCE</scope>
    <source>
        <strain evidence="1">P2</strain>
    </source>
</reference>
<reference evidence="1" key="1">
    <citation type="submission" date="2019-10" db="EMBL/GenBank/DDBJ databases">
        <authorList>
            <consortium name="DOE Joint Genome Institute"/>
            <person name="Kuo A."/>
            <person name="Miyauchi S."/>
            <person name="Kiss E."/>
            <person name="Drula E."/>
            <person name="Kohler A."/>
            <person name="Sanchez-Garcia M."/>
            <person name="Andreopoulos B."/>
            <person name="Barry K.W."/>
            <person name="Bonito G."/>
            <person name="Buee M."/>
            <person name="Carver A."/>
            <person name="Chen C."/>
            <person name="Cichocki N."/>
            <person name="Clum A."/>
            <person name="Culley D."/>
            <person name="Crous P.W."/>
            <person name="Fauchery L."/>
            <person name="Girlanda M."/>
            <person name="Hayes R."/>
            <person name="Keri Z."/>
            <person name="Labutti K."/>
            <person name="Lipzen A."/>
            <person name="Lombard V."/>
            <person name="Magnuson J."/>
            <person name="Maillard F."/>
            <person name="Morin E."/>
            <person name="Murat C."/>
            <person name="Nolan M."/>
            <person name="Ohm R."/>
            <person name="Pangilinan J."/>
            <person name="Pereira M."/>
            <person name="Perotto S."/>
            <person name="Peter M."/>
            <person name="Riley R."/>
            <person name="Sitrit Y."/>
            <person name="Stielow B."/>
            <person name="Szollosi G."/>
            <person name="Zifcakova L."/>
            <person name="Stursova M."/>
            <person name="Spatafora J.W."/>
            <person name="Tedersoo L."/>
            <person name="Vaario L.-M."/>
            <person name="Yamada A."/>
            <person name="Yan M."/>
            <person name="Wang P."/>
            <person name="Xu J."/>
            <person name="Bruns T."/>
            <person name="Baldrian P."/>
            <person name="Vilgalys R."/>
            <person name="Henrissat B."/>
            <person name="Grigoriev I.V."/>
            <person name="Hibbett D."/>
            <person name="Nagy L.G."/>
            <person name="Martin F.M."/>
        </authorList>
    </citation>
    <scope>NUCLEOTIDE SEQUENCE</scope>
    <source>
        <strain evidence="1">P2</strain>
    </source>
</reference>
<evidence type="ECO:0000313" key="2">
    <source>
        <dbReference type="Proteomes" id="UP000886501"/>
    </source>
</evidence>